<gene>
    <name evidence="3" type="ORF">Aph01nite_73670</name>
</gene>
<sequence>MTENDQSGNADARGWFVPPPDQPTDITLAGHLPPLRVPRPVYPDRRVWPPPPPPPSPDDEGYSTQPFPIIAAPLATARPAPVAPAAAPEPEPPAAPAQASPRRRGRRVLLVLALLLAIVLAVGAPGWFAYSTYKKGRPDDRLHTVPAGQPGTWQHVSWTAVAEPMPDPTGQPTPPDRQWMKIVITRTALDGEGAIRHDKPVDVTLRDRAGRTWRTEELSNETPLSTAENVVGQAYKIEMVGIVPTPVAGEVEVHLRPSTYRDVPGQSIEDMMKDSGKRAETTDDVLRFLR</sequence>
<keyword evidence="2" id="KW-0472">Membrane</keyword>
<organism evidence="3 4">
    <name type="scientific">Acrocarpospora phusangensis</name>
    <dbReference type="NCBI Taxonomy" id="1070424"/>
    <lineage>
        <taxon>Bacteria</taxon>
        <taxon>Bacillati</taxon>
        <taxon>Actinomycetota</taxon>
        <taxon>Actinomycetes</taxon>
        <taxon>Streptosporangiales</taxon>
        <taxon>Streptosporangiaceae</taxon>
        <taxon>Acrocarpospora</taxon>
    </lineage>
</organism>
<keyword evidence="2" id="KW-0812">Transmembrane</keyword>
<evidence type="ECO:0008006" key="5">
    <source>
        <dbReference type="Google" id="ProtNLM"/>
    </source>
</evidence>
<feature type="region of interest" description="Disordered" evidence="1">
    <location>
        <begin position="1"/>
        <end position="102"/>
    </location>
</feature>
<reference evidence="3" key="1">
    <citation type="submission" date="2021-01" db="EMBL/GenBank/DDBJ databases">
        <title>Whole genome shotgun sequence of Acrocarpospora phusangensis NBRC 108782.</title>
        <authorList>
            <person name="Komaki H."/>
            <person name="Tamura T."/>
        </authorList>
    </citation>
    <scope>NUCLEOTIDE SEQUENCE</scope>
    <source>
        <strain evidence="3">NBRC 108782</strain>
    </source>
</reference>
<protein>
    <recommendedName>
        <fullName evidence="5">DUF4352 domain-containing protein</fullName>
    </recommendedName>
</protein>
<name>A0A919USD4_9ACTN</name>
<dbReference type="RefSeq" id="WP_204045673.1">
    <property type="nucleotide sequence ID" value="NZ_BOOA01000107.1"/>
</dbReference>
<keyword evidence="4" id="KW-1185">Reference proteome</keyword>
<dbReference type="AlphaFoldDB" id="A0A919USD4"/>
<dbReference type="EMBL" id="BOOA01000107">
    <property type="protein sequence ID" value="GIH29057.1"/>
    <property type="molecule type" value="Genomic_DNA"/>
</dbReference>
<evidence type="ECO:0000256" key="2">
    <source>
        <dbReference type="SAM" id="Phobius"/>
    </source>
</evidence>
<evidence type="ECO:0000256" key="1">
    <source>
        <dbReference type="SAM" id="MobiDB-lite"/>
    </source>
</evidence>
<evidence type="ECO:0000313" key="3">
    <source>
        <dbReference type="EMBL" id="GIH29057.1"/>
    </source>
</evidence>
<dbReference type="Proteomes" id="UP000640052">
    <property type="component" value="Unassembled WGS sequence"/>
</dbReference>
<keyword evidence="2" id="KW-1133">Transmembrane helix</keyword>
<feature type="compositionally biased region" description="Low complexity" evidence="1">
    <location>
        <begin position="71"/>
        <end position="86"/>
    </location>
</feature>
<comment type="caution">
    <text evidence="3">The sequence shown here is derived from an EMBL/GenBank/DDBJ whole genome shotgun (WGS) entry which is preliminary data.</text>
</comment>
<feature type="transmembrane region" description="Helical" evidence="2">
    <location>
        <begin position="108"/>
        <end position="130"/>
    </location>
</feature>
<evidence type="ECO:0000313" key="4">
    <source>
        <dbReference type="Proteomes" id="UP000640052"/>
    </source>
</evidence>
<proteinExistence type="predicted"/>
<accession>A0A919USD4</accession>